<dbReference type="EMBL" id="BGPR01000019">
    <property type="protein sequence ID" value="GBL79629.1"/>
    <property type="molecule type" value="Genomic_DNA"/>
</dbReference>
<evidence type="ECO:0000313" key="13">
    <source>
        <dbReference type="EMBL" id="GBL79629.1"/>
    </source>
</evidence>
<evidence type="ECO:0000256" key="2">
    <source>
        <dbReference type="ARBA" id="ARBA00022448"/>
    </source>
</evidence>
<gene>
    <name evidence="13" type="primary">clcB</name>
    <name evidence="13" type="ORF">AVEN_18184_1</name>
</gene>
<comment type="caution">
    <text evidence="11">Lacks conserved residue(s) required for the propagation of feature annotation.</text>
</comment>
<dbReference type="SUPFAM" id="SSF81340">
    <property type="entry name" value="Clc chloride channel"/>
    <property type="match status" value="1"/>
</dbReference>
<dbReference type="InterPro" id="IPR014743">
    <property type="entry name" value="Cl-channel_core"/>
</dbReference>
<feature type="domain" description="CBS" evidence="12">
    <location>
        <begin position="693"/>
        <end position="754"/>
    </location>
</feature>
<feature type="transmembrane region" description="Helical" evidence="11">
    <location>
        <begin position="601"/>
        <end position="624"/>
    </location>
</feature>
<evidence type="ECO:0000256" key="7">
    <source>
        <dbReference type="ARBA" id="ARBA00023122"/>
    </source>
</evidence>
<evidence type="ECO:0000256" key="4">
    <source>
        <dbReference type="ARBA" id="ARBA00022737"/>
    </source>
</evidence>
<sequence length="882" mass="99088">MSNQMHPHPIALEFQMLSEDYRPFFFLDGELLFTMESNTSERVEMRSSRNVRKEASGAERILQFIENVPGDYGSPLPEIDNVQHNFFEKGRDLESAFVNHKYTVAEKKLLGEYESLDYLPPHSTVYKQWLHQQPARMDWDHWVMMGLIGFLVGVLGFFLHQFIELLADLKWEKAQEYIEEGNFVHAWLWVIAISLLFVFISSSSVVLLRPSAAGSGLPEIIAYLNGTIVRHIFNVKTLVIKFISCIFAVSSGMPVGPEGPMIHLGSLVGAGCSQLKSSTLKFNLPFFKRFRNSEDRRNFISAGAAAGVASAFGSPVGGLLFSMEEVSSFWNMKLSWQTFFCCMVSTFTSDLLNSAFTAFHYEGNFGLFKTEKYILFQVVRRIDLNIIALVPTVIVGVLGGLLGTLFTFLNLKTARVRRKLLSSVKSKGVRQTLQIIEPLIIMIIMGTLSVFLPTFLPCTTFACNHVDESGDCYLQSGIRIEKNVESYNCIINKSENKVEKILYNTSYNEVATLLYLTGDRAIHHLFSRETHLEFNFLSLLVVLPCYFILACWAAGTSISSGVVIPKMFIGGLMGRIVGRIMVEAFGVQTDLYWAWMDPGAFALIGAASFFGGVSRLTMSLTVIMVELTNDVQFLLLIMVAIMVSKWVGDYVTHPFYHAQLELKCIPFLDSEPVVLFDGTRNLNLELFEAGHIMSSPVITIETEVSVSCVAKLLLETNHCGFPVVKRSSNLSTFFGLITRTELSVLLCHEEAFDSDSTSPLPAVDYSQFCEDDVEKLGKSAKFLDLLSNLTCDEYSERCLNLVPYVNKSAVCVQEEFSLHRAYIIFRSLGLRHLIVVNENNEVVGIITRKDLMGYNIEEKLSKIYNECDSFNSREMTSVGEAS</sequence>
<feature type="domain" description="CBS" evidence="12">
    <location>
        <begin position="805"/>
        <end position="861"/>
    </location>
</feature>
<evidence type="ECO:0000256" key="1">
    <source>
        <dbReference type="ARBA" id="ARBA00004141"/>
    </source>
</evidence>
<reference evidence="13 14" key="1">
    <citation type="journal article" date="2019" name="Sci. Rep.">
        <title>Orb-weaving spider Araneus ventricosus genome elucidates the spidroin gene catalogue.</title>
        <authorList>
            <person name="Kono N."/>
            <person name="Nakamura H."/>
            <person name="Ohtoshi R."/>
            <person name="Moran D.A.P."/>
            <person name="Shinohara A."/>
            <person name="Yoshida Y."/>
            <person name="Fujiwara M."/>
            <person name="Mori M."/>
            <person name="Tomita M."/>
            <person name="Arakawa K."/>
        </authorList>
    </citation>
    <scope>NUCLEOTIDE SEQUENCE [LARGE SCALE GENOMIC DNA]</scope>
</reference>
<dbReference type="PANTHER" id="PTHR11689">
    <property type="entry name" value="CHLORIDE CHANNEL PROTEIN CLC FAMILY MEMBER"/>
    <property type="match status" value="1"/>
</dbReference>
<evidence type="ECO:0000256" key="8">
    <source>
        <dbReference type="ARBA" id="ARBA00023136"/>
    </source>
</evidence>
<dbReference type="Gene3D" id="3.10.580.10">
    <property type="entry name" value="CBS-domain"/>
    <property type="match status" value="2"/>
</dbReference>
<dbReference type="InterPro" id="IPR051280">
    <property type="entry name" value="Cl-channel/antiporter"/>
</dbReference>
<keyword evidence="3 11" id="KW-0812">Transmembrane</keyword>
<evidence type="ECO:0000256" key="3">
    <source>
        <dbReference type="ARBA" id="ARBA00022692"/>
    </source>
</evidence>
<comment type="similarity">
    <text evidence="11">Belongs to the chloride channel (TC 2.A.49) family.</text>
</comment>
<comment type="subcellular location">
    <subcellularLocation>
        <location evidence="1 11">Membrane</location>
        <topology evidence="1 11">Multi-pass membrane protein</topology>
    </subcellularLocation>
</comment>
<keyword evidence="6 11" id="KW-0406">Ion transport</keyword>
<proteinExistence type="inferred from homology"/>
<accession>A0A4Y2AK59</accession>
<keyword evidence="14" id="KW-1185">Reference proteome</keyword>
<evidence type="ECO:0000313" key="14">
    <source>
        <dbReference type="Proteomes" id="UP000499080"/>
    </source>
</evidence>
<protein>
    <recommendedName>
        <fullName evidence="11">Chloride channel protein</fullName>
    </recommendedName>
</protein>
<dbReference type="SUPFAM" id="SSF54631">
    <property type="entry name" value="CBS-domain pair"/>
    <property type="match status" value="1"/>
</dbReference>
<dbReference type="AlphaFoldDB" id="A0A4Y2AK59"/>
<evidence type="ECO:0000256" key="9">
    <source>
        <dbReference type="ARBA" id="ARBA00023214"/>
    </source>
</evidence>
<evidence type="ECO:0000256" key="6">
    <source>
        <dbReference type="ARBA" id="ARBA00023065"/>
    </source>
</evidence>
<feature type="transmembrane region" description="Helical" evidence="11">
    <location>
        <begin position="432"/>
        <end position="452"/>
    </location>
</feature>
<dbReference type="Proteomes" id="UP000499080">
    <property type="component" value="Unassembled WGS sequence"/>
</dbReference>
<dbReference type="InterPro" id="IPR046342">
    <property type="entry name" value="CBS_dom_sf"/>
</dbReference>
<dbReference type="GO" id="GO:0005254">
    <property type="term" value="F:chloride channel activity"/>
    <property type="evidence" value="ECO:0007669"/>
    <property type="project" value="UniProtKB-UniRule"/>
</dbReference>
<evidence type="ECO:0000256" key="5">
    <source>
        <dbReference type="ARBA" id="ARBA00022989"/>
    </source>
</evidence>
<dbReference type="Pfam" id="PF00654">
    <property type="entry name" value="Voltage_CLC"/>
    <property type="match status" value="1"/>
</dbReference>
<keyword evidence="9 11" id="KW-0868">Chloride</keyword>
<dbReference type="PRINTS" id="PR00762">
    <property type="entry name" value="CLCHANNEL"/>
</dbReference>
<dbReference type="CDD" id="cd04591">
    <property type="entry name" value="CBS_pair_voltage-gated_CLC_euk_bac"/>
    <property type="match status" value="1"/>
</dbReference>
<organism evidence="13 14">
    <name type="scientific">Araneus ventricosus</name>
    <name type="common">Orbweaver spider</name>
    <name type="synonym">Epeira ventricosa</name>
    <dbReference type="NCBI Taxonomy" id="182803"/>
    <lineage>
        <taxon>Eukaryota</taxon>
        <taxon>Metazoa</taxon>
        <taxon>Ecdysozoa</taxon>
        <taxon>Arthropoda</taxon>
        <taxon>Chelicerata</taxon>
        <taxon>Arachnida</taxon>
        <taxon>Araneae</taxon>
        <taxon>Araneomorphae</taxon>
        <taxon>Entelegynae</taxon>
        <taxon>Araneoidea</taxon>
        <taxon>Araneidae</taxon>
        <taxon>Araneus</taxon>
    </lineage>
</organism>
<keyword evidence="2 11" id="KW-0813">Transport</keyword>
<dbReference type="Pfam" id="PF00571">
    <property type="entry name" value="CBS"/>
    <property type="match status" value="2"/>
</dbReference>
<keyword evidence="7 10" id="KW-0129">CBS domain</keyword>
<feature type="transmembrane region" description="Helical" evidence="11">
    <location>
        <begin position="386"/>
        <end position="411"/>
    </location>
</feature>
<feature type="transmembrane region" description="Helical" evidence="11">
    <location>
        <begin position="299"/>
        <end position="323"/>
    </location>
</feature>
<feature type="transmembrane region" description="Helical" evidence="11">
    <location>
        <begin position="142"/>
        <end position="163"/>
    </location>
</feature>
<dbReference type="InterPro" id="IPR001807">
    <property type="entry name" value="ClC"/>
</dbReference>
<keyword evidence="5 11" id="KW-1133">Transmembrane helix</keyword>
<evidence type="ECO:0000256" key="11">
    <source>
        <dbReference type="RuleBase" id="RU361221"/>
    </source>
</evidence>
<dbReference type="GO" id="GO:0016020">
    <property type="term" value="C:membrane"/>
    <property type="evidence" value="ECO:0007669"/>
    <property type="project" value="UniProtKB-SubCell"/>
</dbReference>
<feature type="transmembrane region" description="Helical" evidence="11">
    <location>
        <begin position="536"/>
        <end position="564"/>
    </location>
</feature>
<dbReference type="OrthoDB" id="6424114at2759"/>
<dbReference type="PROSITE" id="PS51371">
    <property type="entry name" value="CBS"/>
    <property type="match status" value="2"/>
</dbReference>
<name>A0A4Y2AK59_ARAVE</name>
<dbReference type="PANTHER" id="PTHR11689:SF89">
    <property type="entry name" value="CHLORIDE CHANNEL PROTEIN"/>
    <property type="match status" value="1"/>
</dbReference>
<feature type="transmembrane region" description="Helical" evidence="11">
    <location>
        <begin position="631"/>
        <end position="648"/>
    </location>
</feature>
<dbReference type="InterPro" id="IPR000644">
    <property type="entry name" value="CBS_dom"/>
</dbReference>
<dbReference type="Gene3D" id="1.10.3080.10">
    <property type="entry name" value="Clc chloride channel"/>
    <property type="match status" value="1"/>
</dbReference>
<keyword evidence="4" id="KW-0677">Repeat</keyword>
<dbReference type="SMART" id="SM00116">
    <property type="entry name" value="CBS"/>
    <property type="match status" value="2"/>
</dbReference>
<keyword evidence="8 11" id="KW-0472">Membrane</keyword>
<comment type="caution">
    <text evidence="13">The sequence shown here is derived from an EMBL/GenBank/DDBJ whole genome shotgun (WGS) entry which is preliminary data.</text>
</comment>
<feature type="transmembrane region" description="Helical" evidence="11">
    <location>
        <begin position="183"/>
        <end position="208"/>
    </location>
</feature>
<evidence type="ECO:0000256" key="10">
    <source>
        <dbReference type="PROSITE-ProRule" id="PRU00703"/>
    </source>
</evidence>
<evidence type="ECO:0000259" key="12">
    <source>
        <dbReference type="PROSITE" id="PS51371"/>
    </source>
</evidence>